<feature type="region of interest" description="Disordered" evidence="2">
    <location>
        <begin position="66"/>
        <end position="97"/>
    </location>
</feature>
<name>A0AA35WRY4_GEOBA</name>
<feature type="compositionally biased region" description="Basic and acidic residues" evidence="2">
    <location>
        <begin position="67"/>
        <end position="92"/>
    </location>
</feature>
<dbReference type="PANTHER" id="PTHR45740:SF2">
    <property type="entry name" value="POLY [ADP-RIBOSE] POLYMERASE"/>
    <property type="match status" value="1"/>
</dbReference>
<feature type="domain" description="PARP catalytic" evidence="3">
    <location>
        <begin position="108"/>
        <end position="300"/>
    </location>
</feature>
<organism evidence="4 5">
    <name type="scientific">Geodia barretti</name>
    <name type="common">Barrett's horny sponge</name>
    <dbReference type="NCBI Taxonomy" id="519541"/>
    <lineage>
        <taxon>Eukaryota</taxon>
        <taxon>Metazoa</taxon>
        <taxon>Porifera</taxon>
        <taxon>Demospongiae</taxon>
        <taxon>Heteroscleromorpha</taxon>
        <taxon>Tetractinellida</taxon>
        <taxon>Astrophorina</taxon>
        <taxon>Geodiidae</taxon>
        <taxon>Geodia</taxon>
    </lineage>
</organism>
<evidence type="ECO:0000256" key="2">
    <source>
        <dbReference type="SAM" id="MobiDB-lite"/>
    </source>
</evidence>
<sequence length="300" mass="34219">MSSGDEVQIVAVTNARRKRRRAEDDVEMLYVENLPSIDIPEIMRVELPRDDSVVITGVSEADVPAKSCKETRAGETRAGETKAKDKTDEPMAAKRTQAAEPEVPVYWTKCKKCRRSTERRYHLVDVLPNSHEWLNICTPFLSVDFVVQRLARIQNQSLWHRLQCEQQLMRRSHVAGFDLNERLLYHTSRAKTEVICAEGLDQRLGAVGSFGRGIYFSDNPRKCDMYWHCHSQSSSTRTMFACRVLLGDIKVYAAGKVDQSLVREPSKPGRRGHQPYDSVLVRLNILNRTDPCLGLHTLNH</sequence>
<proteinExistence type="predicted"/>
<dbReference type="PROSITE" id="PS51059">
    <property type="entry name" value="PARP_CATALYTIC"/>
    <property type="match status" value="1"/>
</dbReference>
<accession>A0AA35WRY4</accession>
<keyword evidence="5" id="KW-1185">Reference proteome</keyword>
<dbReference type="Gene3D" id="3.90.228.10">
    <property type="match status" value="1"/>
</dbReference>
<dbReference type="EC" id="2.4.2.-" evidence="1"/>
<evidence type="ECO:0000259" key="3">
    <source>
        <dbReference type="PROSITE" id="PS51059"/>
    </source>
</evidence>
<dbReference type="InterPro" id="IPR012317">
    <property type="entry name" value="Poly(ADP-ribose)pol_cat_dom"/>
</dbReference>
<keyword evidence="1" id="KW-0328">Glycosyltransferase</keyword>
<gene>
    <name evidence="4" type="ORF">GBAR_LOCUS17311</name>
</gene>
<dbReference type="Pfam" id="PF00644">
    <property type="entry name" value="PARP"/>
    <property type="match status" value="1"/>
</dbReference>
<evidence type="ECO:0000313" key="5">
    <source>
        <dbReference type="Proteomes" id="UP001174909"/>
    </source>
</evidence>
<evidence type="ECO:0000256" key="1">
    <source>
        <dbReference type="RuleBase" id="RU362114"/>
    </source>
</evidence>
<dbReference type="EMBL" id="CASHTH010002486">
    <property type="protein sequence ID" value="CAI8030549.1"/>
    <property type="molecule type" value="Genomic_DNA"/>
</dbReference>
<dbReference type="GO" id="GO:0003950">
    <property type="term" value="F:NAD+ poly-ADP-ribosyltransferase activity"/>
    <property type="evidence" value="ECO:0007669"/>
    <property type="project" value="UniProtKB-UniRule"/>
</dbReference>
<keyword evidence="1" id="KW-0808">Transferase</keyword>
<dbReference type="GO" id="GO:1990404">
    <property type="term" value="F:NAD+-protein mono-ADP-ribosyltransferase activity"/>
    <property type="evidence" value="ECO:0007669"/>
    <property type="project" value="TreeGrafter"/>
</dbReference>
<keyword evidence="1" id="KW-0520">NAD</keyword>
<protein>
    <recommendedName>
        <fullName evidence="1">Poly [ADP-ribose] polymerase</fullName>
        <shortName evidence="1">PARP</shortName>
        <ecNumber evidence="1">2.4.2.-</ecNumber>
    </recommendedName>
</protein>
<dbReference type="PANTHER" id="PTHR45740">
    <property type="entry name" value="POLY [ADP-RIBOSE] POLYMERASE"/>
    <property type="match status" value="1"/>
</dbReference>
<comment type="caution">
    <text evidence="4">The sequence shown here is derived from an EMBL/GenBank/DDBJ whole genome shotgun (WGS) entry which is preliminary data.</text>
</comment>
<evidence type="ECO:0000313" key="4">
    <source>
        <dbReference type="EMBL" id="CAI8030549.1"/>
    </source>
</evidence>
<dbReference type="Proteomes" id="UP001174909">
    <property type="component" value="Unassembled WGS sequence"/>
</dbReference>
<dbReference type="AlphaFoldDB" id="A0AA35WRY4"/>
<dbReference type="GO" id="GO:0005634">
    <property type="term" value="C:nucleus"/>
    <property type="evidence" value="ECO:0007669"/>
    <property type="project" value="TreeGrafter"/>
</dbReference>
<dbReference type="InterPro" id="IPR051712">
    <property type="entry name" value="ARTD-AVP"/>
</dbReference>
<dbReference type="SUPFAM" id="SSF56399">
    <property type="entry name" value="ADP-ribosylation"/>
    <property type="match status" value="1"/>
</dbReference>
<reference evidence="4" key="1">
    <citation type="submission" date="2023-03" db="EMBL/GenBank/DDBJ databases">
        <authorList>
            <person name="Steffen K."/>
            <person name="Cardenas P."/>
        </authorList>
    </citation>
    <scope>NUCLEOTIDE SEQUENCE</scope>
</reference>